<dbReference type="Gene3D" id="1.10.3480.10">
    <property type="entry name" value="TorD-like"/>
    <property type="match status" value="1"/>
</dbReference>
<gene>
    <name evidence="2" type="ORF">PWYN_14105</name>
</gene>
<protein>
    <recommendedName>
        <fullName evidence="4">Dehydrogenase</fullName>
    </recommendedName>
</protein>
<dbReference type="InterPro" id="IPR020945">
    <property type="entry name" value="DMSO/NO3_reduct_chaperone"/>
</dbReference>
<sequence>MTLQTVPSLNVPEAFSRWLESRGLIYQLLTDFFGRKPALSLVAQWSRNAQIGVAAEMTEGGRELKRYLCSQEPKELPSICEQENKEYKRLMTEGAMNTFVPREAAHIGRTKEFCNVISDVYASAGIVFNKCNGEADDHIAIELEFMAVLHERMLYNSFSVRSAMELLDIQVAFLEEHLLRWTPQFCHKLNAATNSPLYLGLSHMLEEFLPKDLEMLRGWKATLENGATAVI</sequence>
<dbReference type="InterPro" id="IPR050289">
    <property type="entry name" value="TorD/DmsD_chaperones"/>
</dbReference>
<dbReference type="Pfam" id="PF02613">
    <property type="entry name" value="Nitrate_red_del"/>
    <property type="match status" value="1"/>
</dbReference>
<evidence type="ECO:0000256" key="1">
    <source>
        <dbReference type="ARBA" id="ARBA00023186"/>
    </source>
</evidence>
<dbReference type="InterPro" id="IPR036411">
    <property type="entry name" value="TorD-like_sf"/>
</dbReference>
<dbReference type="AlphaFoldDB" id="A0A098MFM9"/>
<keyword evidence="3" id="KW-1185">Reference proteome</keyword>
<evidence type="ECO:0000313" key="3">
    <source>
        <dbReference type="Proteomes" id="UP000029734"/>
    </source>
</evidence>
<evidence type="ECO:0000313" key="2">
    <source>
        <dbReference type="EMBL" id="KGE20342.1"/>
    </source>
</evidence>
<reference evidence="2 3" key="2">
    <citation type="submission" date="2014-10" db="EMBL/GenBank/DDBJ databases">
        <title>Comparative genomics of the Paenibacillus odorifer group.</title>
        <authorList>
            <person name="Tsai Y.-C."/>
            <person name="Martin N."/>
            <person name="Korlach J."/>
            <person name="Wiedmann M."/>
        </authorList>
    </citation>
    <scope>NUCLEOTIDE SEQUENCE [LARGE SCALE GENOMIC DNA]</scope>
    <source>
        <strain evidence="2 3">DSM 18334</strain>
    </source>
</reference>
<reference evidence="2 3" key="1">
    <citation type="submission" date="2014-08" db="EMBL/GenBank/DDBJ databases">
        <authorList>
            <person name="den Bakker H.C."/>
        </authorList>
    </citation>
    <scope>NUCLEOTIDE SEQUENCE [LARGE SCALE GENOMIC DNA]</scope>
    <source>
        <strain evidence="2 3">DSM 18334</strain>
    </source>
</reference>
<comment type="caution">
    <text evidence="2">The sequence shown here is derived from an EMBL/GenBank/DDBJ whole genome shotgun (WGS) entry which is preliminary data.</text>
</comment>
<dbReference type="eggNOG" id="COG3381">
    <property type="taxonomic scope" value="Bacteria"/>
</dbReference>
<dbReference type="Proteomes" id="UP000029734">
    <property type="component" value="Unassembled WGS sequence"/>
</dbReference>
<proteinExistence type="predicted"/>
<dbReference type="SUPFAM" id="SSF89155">
    <property type="entry name" value="TorD-like"/>
    <property type="match status" value="1"/>
</dbReference>
<organism evidence="2 3">
    <name type="scientific">Paenibacillus wynnii</name>
    <dbReference type="NCBI Taxonomy" id="268407"/>
    <lineage>
        <taxon>Bacteria</taxon>
        <taxon>Bacillati</taxon>
        <taxon>Bacillota</taxon>
        <taxon>Bacilli</taxon>
        <taxon>Bacillales</taxon>
        <taxon>Paenibacillaceae</taxon>
        <taxon>Paenibacillus</taxon>
    </lineage>
</organism>
<dbReference type="PANTHER" id="PTHR34227">
    <property type="entry name" value="CHAPERONE PROTEIN YCDY"/>
    <property type="match status" value="1"/>
</dbReference>
<dbReference type="STRING" id="268407.PWYN_14105"/>
<keyword evidence="1" id="KW-0143">Chaperone</keyword>
<dbReference type="RefSeq" id="WP_036652501.1">
    <property type="nucleotide sequence ID" value="NZ_JQCR01000002.1"/>
</dbReference>
<dbReference type="PANTHER" id="PTHR34227:SF1">
    <property type="entry name" value="DIMETHYL SULFOXIDE REDUCTASE CHAPERONE-RELATED"/>
    <property type="match status" value="1"/>
</dbReference>
<name>A0A098MFM9_9BACL</name>
<dbReference type="EMBL" id="JQCR01000002">
    <property type="protein sequence ID" value="KGE20342.1"/>
    <property type="molecule type" value="Genomic_DNA"/>
</dbReference>
<accession>A0A098MFM9</accession>
<evidence type="ECO:0008006" key="4">
    <source>
        <dbReference type="Google" id="ProtNLM"/>
    </source>
</evidence>
<dbReference type="OrthoDB" id="9795302at2"/>